<feature type="region of interest" description="Disordered" evidence="1">
    <location>
        <begin position="552"/>
        <end position="580"/>
    </location>
</feature>
<feature type="region of interest" description="Disordered" evidence="1">
    <location>
        <begin position="388"/>
        <end position="416"/>
    </location>
</feature>
<feature type="region of interest" description="Disordered" evidence="1">
    <location>
        <begin position="444"/>
        <end position="505"/>
    </location>
</feature>
<feature type="region of interest" description="Disordered" evidence="1">
    <location>
        <begin position="165"/>
        <end position="196"/>
    </location>
</feature>
<dbReference type="InterPro" id="IPR002557">
    <property type="entry name" value="Chitin-bd_dom"/>
</dbReference>
<feature type="compositionally biased region" description="Low complexity" evidence="1">
    <location>
        <begin position="838"/>
        <end position="849"/>
    </location>
</feature>
<dbReference type="PROSITE" id="PS50940">
    <property type="entry name" value="CHIT_BIND_II"/>
    <property type="match status" value="1"/>
</dbReference>
<dbReference type="STRING" id="568069.A0A1J1HPR0"/>
<dbReference type="GO" id="GO:0008061">
    <property type="term" value="F:chitin binding"/>
    <property type="evidence" value="ECO:0007669"/>
    <property type="project" value="InterPro"/>
</dbReference>
<dbReference type="SUPFAM" id="SSF57625">
    <property type="entry name" value="Invertebrate chitin-binding proteins"/>
    <property type="match status" value="1"/>
</dbReference>
<reference evidence="3 4" key="1">
    <citation type="submission" date="2015-04" db="EMBL/GenBank/DDBJ databases">
        <authorList>
            <person name="Syromyatnikov M.Y."/>
            <person name="Popov V.N."/>
        </authorList>
    </citation>
    <scope>NUCLEOTIDE SEQUENCE [LARGE SCALE GENOMIC DNA]</scope>
</reference>
<feature type="compositionally biased region" description="Polar residues" evidence="1">
    <location>
        <begin position="477"/>
        <end position="505"/>
    </location>
</feature>
<feature type="compositionally biased region" description="Low complexity" evidence="1">
    <location>
        <begin position="451"/>
        <end position="476"/>
    </location>
</feature>
<feature type="compositionally biased region" description="Basic residues" evidence="1">
    <location>
        <begin position="277"/>
        <end position="291"/>
    </location>
</feature>
<dbReference type="PANTHER" id="PTHR22933:SF47">
    <property type="entry name" value="CPAP1-I"/>
    <property type="match status" value="1"/>
</dbReference>
<protein>
    <submittedName>
        <fullName evidence="3">CLUMA_CG002259, isoform A</fullName>
    </submittedName>
</protein>
<evidence type="ECO:0000256" key="1">
    <source>
        <dbReference type="SAM" id="MobiDB-lite"/>
    </source>
</evidence>
<dbReference type="GO" id="GO:0005576">
    <property type="term" value="C:extracellular region"/>
    <property type="evidence" value="ECO:0007669"/>
    <property type="project" value="InterPro"/>
</dbReference>
<gene>
    <name evidence="3" type="ORF">CLUMA_CG002259</name>
</gene>
<accession>A0A1J1HPR0</accession>
<feature type="compositionally biased region" description="Low complexity" evidence="1">
    <location>
        <begin position="166"/>
        <end position="196"/>
    </location>
</feature>
<evidence type="ECO:0000313" key="4">
    <source>
        <dbReference type="Proteomes" id="UP000183832"/>
    </source>
</evidence>
<feature type="compositionally biased region" description="Low complexity" evidence="1">
    <location>
        <begin position="568"/>
        <end position="580"/>
    </location>
</feature>
<feature type="compositionally biased region" description="Polar residues" evidence="1">
    <location>
        <begin position="292"/>
        <end position="308"/>
    </location>
</feature>
<dbReference type="InterPro" id="IPR052976">
    <property type="entry name" value="Scoloptoxin-like"/>
</dbReference>
<feature type="domain" description="Chitin-binding type-2" evidence="2">
    <location>
        <begin position="44"/>
        <end position="107"/>
    </location>
</feature>
<feature type="region of interest" description="Disordered" evidence="1">
    <location>
        <begin position="358"/>
        <end position="377"/>
    </location>
</feature>
<dbReference type="AlphaFoldDB" id="A0A1J1HPR0"/>
<dbReference type="OrthoDB" id="6434376at2759"/>
<keyword evidence="4" id="KW-1185">Reference proteome</keyword>
<dbReference type="Pfam" id="PF01607">
    <property type="entry name" value="CBM_14"/>
    <property type="match status" value="1"/>
</dbReference>
<dbReference type="InterPro" id="IPR036508">
    <property type="entry name" value="Chitin-bd_dom_sf"/>
</dbReference>
<feature type="compositionally biased region" description="Polar residues" evidence="1">
    <location>
        <begin position="552"/>
        <end position="567"/>
    </location>
</feature>
<dbReference type="Gene3D" id="2.170.140.10">
    <property type="entry name" value="Chitin binding domain"/>
    <property type="match status" value="1"/>
</dbReference>
<feature type="region of interest" description="Disordered" evidence="1">
    <location>
        <begin position="272"/>
        <end position="308"/>
    </location>
</feature>
<dbReference type="PANTHER" id="PTHR22933">
    <property type="entry name" value="FI18007P1-RELATED"/>
    <property type="match status" value="1"/>
</dbReference>
<sequence>MSRCLLGRYFHLLIPITSIIAGIISLASGQTNQRYSLQNMPHTSFTCRDKILGGYYADAETNCQMFHICVKVAGVGIQDFRFLCPNGTAFDQEAQICADWGDVDCEAATLYYGSDNFDLYRIGSNFESKKSSYAEEDESVFHLQRAETSDARRSKQYIVNQNKQNTVPTTRPTTTIRQLPPSTTTTTTTPRPSYEPTTSRIVVSTYRPTSQPRNQFQDNVVSTYRPTNNFFSNHRSVANNNDDEILKQSQSANFFNNKNNGKEDFYEDTIKTTKAPAKQKVRSRQRGRSKYRNVSNVNSVTSAPSRNHVTAAATQRSVTEQQSRQTFTNTPIVVQSVSNSRSDFSHSRFNQTSNNYRTSAFTASPTTNSPIQTPKHDETFFDVPKINQKQQTTKLKSSPAQNLDFKTPTSTASPHVPIDEFPQNLFGAIPQRVIIPSKLSPEQRKALQASNGNNNNNYYNNLQTTSTAFTTPTSTPYPQSISQVNRNPNHNQLRQNNEQKDFSSLPQKFNFKTQKYESIEPQNPTTQFYNPKYETKGTEQPFNSNINLEPTRSGFTNQSHKTFAPRQSTTTFTEESKPTTFNPQQYYQSEQSQYQNLSPRGFSLAAQKQQEQTKKTTQSVLRPHITSRSEARNHKKFSTLVPKDQYYPTTFKPNNNFNKKPIDYVASQKLEKIQNPNKYYSQFTSTPAPTTHSYVITTTQPQLNTFVSHHQQHNNFQPETTRISNFFSTSSSVRPLAEGEEDDGQYRPELYEKDFYRNKVRTTKVTTTPVRNNFNNFYQTSTTFKPQDHNSNEDEFLKTAHSQNIFASGNKLRAEKEREKNFEKFDFGTEKSSPRPFSKPTPVTSTTPKPKQRKEEKDVSYDYQYYDTNGDQNDYTELEAIADFGKTSKKSSVN</sequence>
<dbReference type="EMBL" id="CVRI01000008">
    <property type="protein sequence ID" value="CRK88454.1"/>
    <property type="molecule type" value="Genomic_DNA"/>
</dbReference>
<feature type="compositionally biased region" description="Polar residues" evidence="1">
    <location>
        <begin position="388"/>
        <end position="401"/>
    </location>
</feature>
<evidence type="ECO:0000313" key="3">
    <source>
        <dbReference type="EMBL" id="CRK88454.1"/>
    </source>
</evidence>
<feature type="region of interest" description="Disordered" evidence="1">
    <location>
        <begin position="824"/>
        <end position="872"/>
    </location>
</feature>
<name>A0A1J1HPR0_9DIPT</name>
<proteinExistence type="predicted"/>
<dbReference type="SMART" id="SM00494">
    <property type="entry name" value="ChtBD2"/>
    <property type="match status" value="1"/>
</dbReference>
<dbReference type="Proteomes" id="UP000183832">
    <property type="component" value="Unassembled WGS sequence"/>
</dbReference>
<feature type="compositionally biased region" description="Basic and acidic residues" evidence="1">
    <location>
        <begin position="824"/>
        <end position="833"/>
    </location>
</feature>
<organism evidence="3 4">
    <name type="scientific">Clunio marinus</name>
    <dbReference type="NCBI Taxonomy" id="568069"/>
    <lineage>
        <taxon>Eukaryota</taxon>
        <taxon>Metazoa</taxon>
        <taxon>Ecdysozoa</taxon>
        <taxon>Arthropoda</taxon>
        <taxon>Hexapoda</taxon>
        <taxon>Insecta</taxon>
        <taxon>Pterygota</taxon>
        <taxon>Neoptera</taxon>
        <taxon>Endopterygota</taxon>
        <taxon>Diptera</taxon>
        <taxon>Nematocera</taxon>
        <taxon>Chironomoidea</taxon>
        <taxon>Chironomidae</taxon>
        <taxon>Clunio</taxon>
    </lineage>
</organism>
<feature type="compositionally biased region" description="Polar residues" evidence="1">
    <location>
        <begin position="358"/>
        <end position="372"/>
    </location>
</feature>
<evidence type="ECO:0000259" key="2">
    <source>
        <dbReference type="PROSITE" id="PS50940"/>
    </source>
</evidence>